<dbReference type="Proteomes" id="UP001445076">
    <property type="component" value="Unassembled WGS sequence"/>
</dbReference>
<feature type="region of interest" description="Disordered" evidence="1">
    <location>
        <begin position="362"/>
        <end position="413"/>
    </location>
</feature>
<proteinExistence type="predicted"/>
<organism evidence="2 3">
    <name type="scientific">Cherax quadricarinatus</name>
    <name type="common">Australian red claw crayfish</name>
    <dbReference type="NCBI Taxonomy" id="27406"/>
    <lineage>
        <taxon>Eukaryota</taxon>
        <taxon>Metazoa</taxon>
        <taxon>Ecdysozoa</taxon>
        <taxon>Arthropoda</taxon>
        <taxon>Crustacea</taxon>
        <taxon>Multicrustacea</taxon>
        <taxon>Malacostraca</taxon>
        <taxon>Eumalacostraca</taxon>
        <taxon>Eucarida</taxon>
        <taxon>Decapoda</taxon>
        <taxon>Pleocyemata</taxon>
        <taxon>Astacidea</taxon>
        <taxon>Parastacoidea</taxon>
        <taxon>Parastacidae</taxon>
        <taxon>Cherax</taxon>
    </lineage>
</organism>
<feature type="compositionally biased region" description="Polar residues" evidence="1">
    <location>
        <begin position="362"/>
        <end position="390"/>
    </location>
</feature>
<sequence>MEFPLQGDCGIYRQPGVVTGPHLASSAGVGADGQPRLRAENALDALLDELQTFARPPSEASSRKSSVDVTPATPLATAAPASLTVTSTLTTSTGVRRLPSFPSSDSQSSPVKTPANIFPGASSTLPRIANQAPPPPPRDDHRLSFTSSTSSGSSRSSPRCSISGEPHRLPPPPPPRTSSRSPMLSPSSPISPALRSVSMPPGGIVATMVGGVLRNAEGRELYGPVLRQRPPLGRGSFSEESTASSASTNSSTSSAKAGQLSSNSSSTESVNSQEGAASSRQENTSSVPPTPPPKQRQENLEARHLELLRRQKQLQEQYQRLQSLQRSGGRPTPSNIDLKKTGSESNLTARLGLSLAPAAHGSLSNLTSPNPTHISNTNTLPNPKTSSATSTGGGDNHPTTKRSSGGIVETDIL</sequence>
<dbReference type="EMBL" id="JARKIK010000007">
    <property type="protein sequence ID" value="KAK8750955.1"/>
    <property type="molecule type" value="Genomic_DNA"/>
</dbReference>
<protein>
    <submittedName>
        <fullName evidence="2">Uncharacterized protein</fullName>
    </submittedName>
</protein>
<reference evidence="2 3" key="1">
    <citation type="journal article" date="2024" name="BMC Genomics">
        <title>Genome assembly of redclaw crayfish (Cherax quadricarinatus) provides insights into its immune adaptation and hypoxia tolerance.</title>
        <authorList>
            <person name="Liu Z."/>
            <person name="Zheng J."/>
            <person name="Li H."/>
            <person name="Fang K."/>
            <person name="Wang S."/>
            <person name="He J."/>
            <person name="Zhou D."/>
            <person name="Weng S."/>
            <person name="Chi M."/>
            <person name="Gu Z."/>
            <person name="He J."/>
            <person name="Li F."/>
            <person name="Wang M."/>
        </authorList>
    </citation>
    <scope>NUCLEOTIDE SEQUENCE [LARGE SCALE GENOMIC DNA]</scope>
    <source>
        <strain evidence="2">ZL_2023a</strain>
    </source>
</reference>
<evidence type="ECO:0000313" key="2">
    <source>
        <dbReference type="EMBL" id="KAK8750955.1"/>
    </source>
</evidence>
<feature type="compositionally biased region" description="Low complexity" evidence="1">
    <location>
        <begin position="316"/>
        <end position="327"/>
    </location>
</feature>
<dbReference type="AlphaFoldDB" id="A0AAW0YGY5"/>
<feature type="compositionally biased region" description="Low complexity" evidence="1">
    <location>
        <begin position="177"/>
        <end position="196"/>
    </location>
</feature>
<gene>
    <name evidence="2" type="ORF">OTU49_015081</name>
</gene>
<name>A0AAW0YGY5_CHEQU</name>
<feature type="region of interest" description="Disordered" evidence="1">
    <location>
        <begin position="224"/>
        <end position="297"/>
    </location>
</feature>
<feature type="compositionally biased region" description="Low complexity" evidence="1">
    <location>
        <begin position="144"/>
        <end position="164"/>
    </location>
</feature>
<reference evidence="2" key="2">
    <citation type="submission" date="2024-01" db="EMBL/GenBank/DDBJ databases">
        <authorList>
            <person name="He J."/>
            <person name="Wang M."/>
            <person name="Zheng J."/>
            <person name="Liu Z."/>
        </authorList>
    </citation>
    <scope>NUCLEOTIDE SEQUENCE</scope>
    <source>
        <strain evidence="2">ZL_2023a</strain>
        <tissue evidence="2">Muscle</tissue>
    </source>
</reference>
<feature type="region of interest" description="Disordered" evidence="1">
    <location>
        <begin position="316"/>
        <end position="343"/>
    </location>
</feature>
<feature type="compositionally biased region" description="Low complexity" evidence="1">
    <location>
        <begin position="94"/>
        <end position="110"/>
    </location>
</feature>
<dbReference type="EMBL" id="JARKIK010000007">
    <property type="protein sequence ID" value="KAK8750956.1"/>
    <property type="molecule type" value="Genomic_DNA"/>
</dbReference>
<comment type="caution">
    <text evidence="2">The sequence shown here is derived from an EMBL/GenBank/DDBJ whole genome shotgun (WGS) entry which is preliminary data.</text>
</comment>
<feature type="region of interest" description="Disordered" evidence="1">
    <location>
        <begin position="94"/>
        <end position="199"/>
    </location>
</feature>
<feature type="compositionally biased region" description="Low complexity" evidence="1">
    <location>
        <begin position="236"/>
        <end position="272"/>
    </location>
</feature>
<evidence type="ECO:0000256" key="1">
    <source>
        <dbReference type="SAM" id="MobiDB-lite"/>
    </source>
</evidence>
<feature type="compositionally biased region" description="Polar residues" evidence="1">
    <location>
        <begin position="273"/>
        <end position="287"/>
    </location>
</feature>
<accession>A0AAW0YGY5</accession>
<keyword evidence="3" id="KW-1185">Reference proteome</keyword>
<evidence type="ECO:0000313" key="3">
    <source>
        <dbReference type="Proteomes" id="UP001445076"/>
    </source>
</evidence>